<dbReference type="AlphaFoldDB" id="F4F0V4"/>
<dbReference type="HOGENOM" id="CLU_672128_0_0_9"/>
<dbReference type="InterPro" id="IPR016913">
    <property type="entry name" value="UCP029215"/>
</dbReference>
<evidence type="ECO:0000313" key="2">
    <source>
        <dbReference type="EMBL" id="AEC00292.1"/>
    </source>
</evidence>
<sequence length="417" mass="45627">MRAFYGARFSPHMTRTPEGFLVCHSVPICRTGMQEYLPQELGVADGGGGFLKVYREEDEVFKPSAVASFEGKPVTDDHPPVGVDASNYASYTKGAVQNVRRGSGADRDKLICDLVVYDAALIAKIDAGKREISCGYECKYIERDDGAYCQEDIIGNHVAVVEEGRAGHEVAIRDAKATPEGGKQMARKGSILHRMFAAFAKDAEPEEVREAARAVDEAEGGEPEEAQEMHDKDVKALMDAVAALNAKVDALTAPQTQDDDPDEESAEKPEETEALDDLEEELEEGGDKPAETEDDESEEESVTVPPEQLEEDEDPEDVPADEKKPVAVADRALALSVIRTMRPFIAAMPPRQQKRASDALSRTLKKAMRTKDTQPLAGGYAALARRKTTDAAALVQSMRAYGENCRKRNPHCKKEEK</sequence>
<gene>
    <name evidence="2" type="ordered locus">Selsp_1333</name>
</gene>
<evidence type="ECO:0000313" key="3">
    <source>
        <dbReference type="Proteomes" id="UP000011124"/>
    </source>
</evidence>
<dbReference type="Proteomes" id="UP000011124">
    <property type="component" value="Chromosome"/>
</dbReference>
<feature type="compositionally biased region" description="Acidic residues" evidence="1">
    <location>
        <begin position="292"/>
        <end position="301"/>
    </location>
</feature>
<feature type="region of interest" description="Disordered" evidence="1">
    <location>
        <begin position="251"/>
        <end position="328"/>
    </location>
</feature>
<name>F4F0V4_SELS3</name>
<feature type="compositionally biased region" description="Basic and acidic residues" evidence="1">
    <location>
        <begin position="203"/>
        <end position="216"/>
    </location>
</feature>
<feature type="compositionally biased region" description="Acidic residues" evidence="1">
    <location>
        <begin position="217"/>
        <end position="226"/>
    </location>
</feature>
<feature type="region of interest" description="Disordered" evidence="1">
    <location>
        <begin position="203"/>
        <end position="230"/>
    </location>
</feature>
<proteinExistence type="predicted"/>
<organism evidence="2 3">
    <name type="scientific">Selenomonas sputigena (strain ATCC 35185 / DSM 20758 / CCUG 44933 / VPI D19B-28)</name>
    <dbReference type="NCBI Taxonomy" id="546271"/>
    <lineage>
        <taxon>Bacteria</taxon>
        <taxon>Bacillati</taxon>
        <taxon>Bacillota</taxon>
        <taxon>Negativicutes</taxon>
        <taxon>Selenomonadales</taxon>
        <taxon>Selenomonadaceae</taxon>
        <taxon>Selenomonas</taxon>
    </lineage>
</organism>
<protein>
    <recommendedName>
        <fullName evidence="4">DUF2213 domain-containing protein</fullName>
    </recommendedName>
</protein>
<dbReference type="KEGG" id="ssg:Selsp_1333"/>
<feature type="region of interest" description="Disordered" evidence="1">
    <location>
        <begin position="346"/>
        <end position="372"/>
    </location>
</feature>
<keyword evidence="3" id="KW-1185">Reference proteome</keyword>
<dbReference type="Pfam" id="PF09979">
    <property type="entry name" value="DUF2213"/>
    <property type="match status" value="1"/>
</dbReference>
<feature type="compositionally biased region" description="Acidic residues" evidence="1">
    <location>
        <begin position="308"/>
        <end position="319"/>
    </location>
</feature>
<feature type="compositionally biased region" description="Acidic residues" evidence="1">
    <location>
        <begin position="272"/>
        <end position="284"/>
    </location>
</feature>
<reference evidence="2 3" key="1">
    <citation type="submission" date="2011-04" db="EMBL/GenBank/DDBJ databases">
        <title>The complete genome of Selenomonas sputigena DSM 20758.</title>
        <authorList>
            <consortium name="US DOE Joint Genome Institute (JGI-PGF)"/>
            <person name="Lucas S."/>
            <person name="Copeland A."/>
            <person name="Lapidus A."/>
            <person name="Bruce D."/>
            <person name="Goodwin L."/>
            <person name="Pitluck S."/>
            <person name="Peters L."/>
            <person name="Kyrpides N."/>
            <person name="Mavromatis K."/>
            <person name="Ivanova N."/>
            <person name="Ovchinnikova G."/>
            <person name="Teshima H."/>
            <person name="Detter J.C."/>
            <person name="Tapia R."/>
            <person name="Han C."/>
            <person name="Land M."/>
            <person name="Hauser L."/>
            <person name="Markowitz V."/>
            <person name="Cheng J.-F."/>
            <person name="Hugenholtz P."/>
            <person name="Woyke T."/>
            <person name="Wu D."/>
            <person name="Gronow S."/>
            <person name="Wellnitz S."/>
            <person name="Schneider S."/>
            <person name="Klenk H.-P."/>
            <person name="Eisen J.A."/>
        </authorList>
    </citation>
    <scope>NUCLEOTIDE SEQUENCE [LARGE SCALE GENOMIC DNA]</scope>
    <source>
        <strain evidence="3">ATCC 35185 / DSM 20758 / VPI D19B-28</strain>
    </source>
</reference>
<dbReference type="EMBL" id="CP002637">
    <property type="protein sequence ID" value="AEC00292.1"/>
    <property type="molecule type" value="Genomic_DNA"/>
</dbReference>
<dbReference type="RefSeq" id="WP_013740845.1">
    <property type="nucleotide sequence ID" value="NC_015437.1"/>
</dbReference>
<accession>F4F0V4</accession>
<evidence type="ECO:0008006" key="4">
    <source>
        <dbReference type="Google" id="ProtNLM"/>
    </source>
</evidence>
<evidence type="ECO:0000256" key="1">
    <source>
        <dbReference type="SAM" id="MobiDB-lite"/>
    </source>
</evidence>